<feature type="domain" description="CRM" evidence="3">
    <location>
        <begin position="49"/>
        <end position="145"/>
    </location>
</feature>
<dbReference type="GO" id="GO:0003723">
    <property type="term" value="F:RNA binding"/>
    <property type="evidence" value="ECO:0007669"/>
    <property type="project" value="UniProtKB-UniRule"/>
</dbReference>
<evidence type="ECO:0000256" key="2">
    <source>
        <dbReference type="PROSITE-ProRule" id="PRU00626"/>
    </source>
</evidence>
<sequence length="150" mass="17007">MFLCFSDVVVVEMLIKPSLAAFGLCHKLILRFCEKYLTMPPQIRGQTTMALPQAKIKHLRTIGHKLKPVVIVSENGLSDNLLAELERALNDHELIKVKFAFEDREAKKAAIDEVIKHSKAEAVQQIGKIVLLYRLAKQTNKKLSNLHRPI</sequence>
<dbReference type="Gene3D" id="3.30.110.60">
    <property type="entry name" value="YhbY-like"/>
    <property type="match status" value="1"/>
</dbReference>
<dbReference type="InterPro" id="IPR001890">
    <property type="entry name" value="RNA-binding_CRM"/>
</dbReference>
<dbReference type="Pfam" id="PF01985">
    <property type="entry name" value="CRS1_YhbY"/>
    <property type="match status" value="1"/>
</dbReference>
<dbReference type="PROSITE" id="PS51295">
    <property type="entry name" value="CRM"/>
    <property type="match status" value="1"/>
</dbReference>
<evidence type="ECO:0000313" key="5">
    <source>
        <dbReference type="Proteomes" id="UP000441399"/>
    </source>
</evidence>
<proteinExistence type="predicted"/>
<reference evidence="4 5" key="1">
    <citation type="submission" date="2019-11" db="EMBL/GenBank/DDBJ databases">
        <authorList>
            <person name="Holert J."/>
        </authorList>
    </citation>
    <scope>NUCLEOTIDE SEQUENCE [LARGE SCALE GENOMIC DNA]</scope>
    <source>
        <strain evidence="4">SB11_3</strain>
    </source>
</reference>
<dbReference type="InterPro" id="IPR017924">
    <property type="entry name" value="RNA-binding_YhbY"/>
</dbReference>
<dbReference type="Proteomes" id="UP000441399">
    <property type="component" value="Unassembled WGS sequence"/>
</dbReference>
<accession>A0A5S9MUB7</accession>
<dbReference type="PANTHER" id="PTHR40065">
    <property type="entry name" value="RNA-BINDING PROTEIN YHBY"/>
    <property type="match status" value="1"/>
</dbReference>
<evidence type="ECO:0000256" key="1">
    <source>
        <dbReference type="ARBA" id="ARBA00022884"/>
    </source>
</evidence>
<name>A0A5S9MUB7_9GAMM</name>
<keyword evidence="5" id="KW-1185">Reference proteome</keyword>
<dbReference type="SUPFAM" id="SSF75471">
    <property type="entry name" value="YhbY-like"/>
    <property type="match status" value="1"/>
</dbReference>
<dbReference type="InterPro" id="IPR035920">
    <property type="entry name" value="YhbY-like_sf"/>
</dbReference>
<organism evidence="4 5">
    <name type="scientific">BD1-7 clade bacterium</name>
    <dbReference type="NCBI Taxonomy" id="2029982"/>
    <lineage>
        <taxon>Bacteria</taxon>
        <taxon>Pseudomonadati</taxon>
        <taxon>Pseudomonadota</taxon>
        <taxon>Gammaproteobacteria</taxon>
        <taxon>Cellvibrionales</taxon>
        <taxon>Spongiibacteraceae</taxon>
        <taxon>BD1-7 clade</taxon>
    </lineage>
</organism>
<dbReference type="NCBIfam" id="TIGR00253">
    <property type="entry name" value="RNA_bind_YhbY"/>
    <property type="match status" value="1"/>
</dbReference>
<dbReference type="AlphaFoldDB" id="A0A5S9MUB7"/>
<keyword evidence="1 2" id="KW-0694">RNA-binding</keyword>
<protein>
    <submittedName>
        <fullName evidence="4">RNA-binding protein YhbY</fullName>
    </submittedName>
</protein>
<dbReference type="InterPro" id="IPR051925">
    <property type="entry name" value="RNA-binding_domain"/>
</dbReference>
<evidence type="ECO:0000313" key="4">
    <source>
        <dbReference type="EMBL" id="CAA0080549.1"/>
    </source>
</evidence>
<dbReference type="SMART" id="SM01103">
    <property type="entry name" value="CRS1_YhbY"/>
    <property type="match status" value="1"/>
</dbReference>
<dbReference type="PANTHER" id="PTHR40065:SF3">
    <property type="entry name" value="RNA-BINDING PROTEIN YHBY"/>
    <property type="match status" value="1"/>
</dbReference>
<evidence type="ECO:0000259" key="3">
    <source>
        <dbReference type="PROSITE" id="PS51295"/>
    </source>
</evidence>
<gene>
    <name evidence="4" type="primary">yhbY</name>
    <name evidence="4" type="ORF">OPDIPICF_00214</name>
</gene>
<dbReference type="EMBL" id="CACSIO010000001">
    <property type="protein sequence ID" value="CAA0080549.1"/>
    <property type="molecule type" value="Genomic_DNA"/>
</dbReference>